<keyword evidence="8" id="KW-1185">Reference proteome</keyword>
<accession>A0A7R9BHG3</accession>
<dbReference type="OrthoDB" id="10009287at2759"/>
<dbReference type="EMBL" id="CAJPEX010000408">
    <property type="protein sequence ID" value="CAG0915538.1"/>
    <property type="molecule type" value="Genomic_DNA"/>
</dbReference>
<keyword evidence="4 6" id="KW-1133">Transmembrane helix</keyword>
<evidence type="ECO:0000256" key="5">
    <source>
        <dbReference type="ARBA" id="ARBA00023136"/>
    </source>
</evidence>
<evidence type="ECO:0000313" key="8">
    <source>
        <dbReference type="Proteomes" id="UP000678499"/>
    </source>
</evidence>
<dbReference type="Proteomes" id="UP000678499">
    <property type="component" value="Unassembled WGS sequence"/>
</dbReference>
<feature type="transmembrane region" description="Helical" evidence="6">
    <location>
        <begin position="37"/>
        <end position="67"/>
    </location>
</feature>
<dbReference type="GO" id="GO:0016020">
    <property type="term" value="C:membrane"/>
    <property type="evidence" value="ECO:0007669"/>
    <property type="project" value="UniProtKB-SubCell"/>
</dbReference>
<organism evidence="7">
    <name type="scientific">Notodromas monacha</name>
    <dbReference type="NCBI Taxonomy" id="399045"/>
    <lineage>
        <taxon>Eukaryota</taxon>
        <taxon>Metazoa</taxon>
        <taxon>Ecdysozoa</taxon>
        <taxon>Arthropoda</taxon>
        <taxon>Crustacea</taxon>
        <taxon>Oligostraca</taxon>
        <taxon>Ostracoda</taxon>
        <taxon>Podocopa</taxon>
        <taxon>Podocopida</taxon>
        <taxon>Cypridocopina</taxon>
        <taxon>Cypridoidea</taxon>
        <taxon>Cyprididae</taxon>
        <taxon>Notodromas</taxon>
    </lineage>
</organism>
<evidence type="ECO:0000313" key="7">
    <source>
        <dbReference type="EMBL" id="CAD7275386.1"/>
    </source>
</evidence>
<evidence type="ECO:0000256" key="2">
    <source>
        <dbReference type="ARBA" id="ARBA00008573"/>
    </source>
</evidence>
<evidence type="ECO:0000256" key="4">
    <source>
        <dbReference type="ARBA" id="ARBA00022989"/>
    </source>
</evidence>
<dbReference type="Pfam" id="PF03134">
    <property type="entry name" value="TB2_DP1_HVA22"/>
    <property type="match status" value="1"/>
</dbReference>
<dbReference type="InterPro" id="IPR004345">
    <property type="entry name" value="TB2_DP1_HVA22"/>
</dbReference>
<evidence type="ECO:0000256" key="3">
    <source>
        <dbReference type="ARBA" id="ARBA00022692"/>
    </source>
</evidence>
<keyword evidence="3 6" id="KW-0812">Transmembrane</keyword>
<keyword evidence="5 6" id="KW-0472">Membrane</keyword>
<dbReference type="PANTHER" id="PTHR12300:SF161">
    <property type="entry name" value="RECEPTOR EXPRESSION-ENHANCING PROTEIN"/>
    <property type="match status" value="1"/>
</dbReference>
<dbReference type="AlphaFoldDB" id="A0A7R9BHG3"/>
<reference evidence="7" key="1">
    <citation type="submission" date="2020-11" db="EMBL/GenBank/DDBJ databases">
        <authorList>
            <person name="Tran Van P."/>
        </authorList>
    </citation>
    <scope>NUCLEOTIDE SEQUENCE</scope>
</reference>
<name>A0A7R9BHG3_9CRUS</name>
<dbReference type="PANTHER" id="PTHR12300">
    <property type="entry name" value="HVA22-LIKE PROTEINS"/>
    <property type="match status" value="1"/>
</dbReference>
<proteinExistence type="inferred from homology"/>
<dbReference type="EMBL" id="OA882445">
    <property type="protein sequence ID" value="CAD7275386.1"/>
    <property type="molecule type" value="Genomic_DNA"/>
</dbReference>
<evidence type="ECO:0000256" key="6">
    <source>
        <dbReference type="RuleBase" id="RU362006"/>
    </source>
</evidence>
<comment type="similarity">
    <text evidence="2 6">Belongs to the DP1 family.</text>
</comment>
<protein>
    <recommendedName>
        <fullName evidence="6">Receptor expression-enhancing protein</fullName>
    </recommendedName>
</protein>
<gene>
    <name evidence="7" type="ORF">NMOB1V02_LOCUS3183</name>
</gene>
<sequence length="154" mass="17411">MRNKCGYMLNDHSTTGAEEELRTSMKVESATGLPREFVAAVILISSAVYVAYANWSPVFCTVVGLIYPLYRSVAAIETSAGDAERTWLTYWIVHALFSVVETTANPVLDQVPGYWFLKCAFLMCLFAPVTRNGSFFIYHRCVSPVYRWLSSWLE</sequence>
<evidence type="ECO:0000256" key="1">
    <source>
        <dbReference type="ARBA" id="ARBA00004141"/>
    </source>
</evidence>
<comment type="caution">
    <text evidence="6">Lacks conserved residue(s) required for the propagation of feature annotation.</text>
</comment>
<comment type="subcellular location">
    <subcellularLocation>
        <location evidence="1 6">Membrane</location>
        <topology evidence="1 6">Multi-pass membrane protein</topology>
    </subcellularLocation>
</comment>